<sequence>MNLFKAAILFIVLVSMSYKTFASTGLVAIKGESLPAADLYSPKYGAIDSEQAFELQQEGVDLSKLSPVLSSLWNGHNNFADHERDDKELPIYKGHELDFKGTISSPASILRFNASNNEGNFQVHLSKSLHTILLRKHFLRRLGYIIPASKYLEEVRINFKNERQKDFFKDVDLVTQLGASYKNWLVEEGTNYLVLKDIFVRMPQESDFYDVALTSLNDSKDLRSLRSLIVIYSYLNLNESINKFSYNFLKIKNEHLVFDYPTTSDFDATYDDVLWMARLVAELDREDITALVKASHYPAIVEKILIEKLIARRNNLVEVLKLQAKQYDFKKEIKHELVKDGHLKPHKFEGYAGQFSFGASQGPLDHLPSFLFGEAQSAAFSGIMGKVSENLKLFNISDAKIKWLQEDFEGNKEFALDYFEEHGQFPPLPFSSWKSPVVSGNILFGRDVVVGQNFGTDNFVQLADTIGFTTNLGLFIGLERFISQTTSGSLFPNIGIHTSYTHVRPVEDLKQAIKTPYKNMLVGKTLKVLQKNLTQYLSASNDEEDKKEKLFDIYRSISENFGVGESIIISTSVVPDITLSINAPLFDVANGYGSVSKKYKELSRIHITRKSKYNFHIYYDDARVNELRVRGGLSYLIPIVMFEGKKIDSKLDMKLYQINLDPDQDELDFSKNVAKFISLLRDRTNDAMGEEDIQVYNNSNDSLFNFNFLFLVKKSLNTFSEILVKIKNRLDIKLVSASHGELDGVNYSKFLRNMGGYLLKRYISEIGSSFDVDDLPFLSEAKHYYKNPGKNLFGAATTHETTLESKLIDDEGKVEISNMKELYMSYRKTYERAVIKEKVVRKKLKKENEDFNLKLYTKSDASDAGDMHFARLETKIHFFDGAVKRILNISDRELDELSNKMIIRNCHQRHRRHDRNTSGQTRSQRLRCGDLDVISNKLYWCRKYLRKDKAQKGLKCLSHVGHYFARYIDARTLLDFFGERNLYVESKLSGYRVDHELMLAPIEGNSYGKINTRSFGGPIGKLISVLNLIKAEVKGLWYREDLN</sequence>
<dbReference type="Proteomes" id="UP000443582">
    <property type="component" value="Unassembled WGS sequence"/>
</dbReference>
<comment type="caution">
    <text evidence="1">The sequence shown here is derived from an EMBL/GenBank/DDBJ whole genome shotgun (WGS) entry which is preliminary data.</text>
</comment>
<proteinExistence type="predicted"/>
<keyword evidence="2" id="KW-1185">Reference proteome</keyword>
<dbReference type="RefSeq" id="WP_115362922.1">
    <property type="nucleotide sequence ID" value="NZ_QDKL01000003.1"/>
</dbReference>
<name>A0ABY0ICT7_9BACT</name>
<reference evidence="2" key="1">
    <citation type="journal article" date="2019" name="Int. J. Syst. Evol. Microbiol.">
        <title>Halobacteriovorax valvorus sp. nov., a novel prokaryotic predator isolated from coastal seawater of China.</title>
        <authorList>
            <person name="Chen M.-X."/>
        </authorList>
    </citation>
    <scope>NUCLEOTIDE SEQUENCE [LARGE SCALE GENOMIC DNA]</scope>
    <source>
        <strain evidence="2">BL9</strain>
    </source>
</reference>
<accession>A0ABY0ICT7</accession>
<dbReference type="EMBL" id="QDKL01000003">
    <property type="protein sequence ID" value="RZF20773.1"/>
    <property type="molecule type" value="Genomic_DNA"/>
</dbReference>
<evidence type="ECO:0000313" key="1">
    <source>
        <dbReference type="EMBL" id="RZF20773.1"/>
    </source>
</evidence>
<organism evidence="1 2">
    <name type="scientific">Halobacteriovorax vibrionivorans</name>
    <dbReference type="NCBI Taxonomy" id="2152716"/>
    <lineage>
        <taxon>Bacteria</taxon>
        <taxon>Pseudomonadati</taxon>
        <taxon>Bdellovibrionota</taxon>
        <taxon>Bacteriovoracia</taxon>
        <taxon>Bacteriovoracales</taxon>
        <taxon>Halobacteriovoraceae</taxon>
        <taxon>Halobacteriovorax</taxon>
    </lineage>
</organism>
<protein>
    <submittedName>
        <fullName evidence="1">Uncharacterized protein</fullName>
    </submittedName>
</protein>
<gene>
    <name evidence="1" type="ORF">DAY19_12365</name>
</gene>
<evidence type="ECO:0000313" key="2">
    <source>
        <dbReference type="Proteomes" id="UP000443582"/>
    </source>
</evidence>